<evidence type="ECO:0000313" key="2">
    <source>
        <dbReference type="Proteomes" id="UP000291084"/>
    </source>
</evidence>
<name>A0A0S3RKJ5_PHAAN</name>
<dbReference type="AlphaFoldDB" id="A0A0S3RKJ5"/>
<reference evidence="1 2" key="1">
    <citation type="journal article" date="2015" name="Sci. Rep.">
        <title>The power of single molecule real-time sequencing technology in the de novo assembly of a eukaryotic genome.</title>
        <authorList>
            <person name="Sakai H."/>
            <person name="Naito K."/>
            <person name="Ogiso-Tanaka E."/>
            <person name="Takahashi Y."/>
            <person name="Iseki K."/>
            <person name="Muto C."/>
            <person name="Satou K."/>
            <person name="Teruya K."/>
            <person name="Shiroma A."/>
            <person name="Shimoji M."/>
            <person name="Hirano T."/>
            <person name="Itoh T."/>
            <person name="Kaga A."/>
            <person name="Tomooka N."/>
        </authorList>
    </citation>
    <scope>NUCLEOTIDE SEQUENCE [LARGE SCALE GENOMIC DNA]</scope>
    <source>
        <strain evidence="2">cv. Shumari</strain>
    </source>
</reference>
<feature type="non-terminal residue" evidence="1">
    <location>
        <position position="1"/>
    </location>
</feature>
<sequence length="89" mass="10050">TPNNLLYRLAVDMKRARVFNAIELFSFQICIHSITTWNWKAQNASISTPHANFSHYLKITLGNLLLAPLTGMPGSRNMFSDKMLKLVGV</sequence>
<organism evidence="1 2">
    <name type="scientific">Vigna angularis var. angularis</name>
    <dbReference type="NCBI Taxonomy" id="157739"/>
    <lineage>
        <taxon>Eukaryota</taxon>
        <taxon>Viridiplantae</taxon>
        <taxon>Streptophyta</taxon>
        <taxon>Embryophyta</taxon>
        <taxon>Tracheophyta</taxon>
        <taxon>Spermatophyta</taxon>
        <taxon>Magnoliopsida</taxon>
        <taxon>eudicotyledons</taxon>
        <taxon>Gunneridae</taxon>
        <taxon>Pentapetalae</taxon>
        <taxon>rosids</taxon>
        <taxon>fabids</taxon>
        <taxon>Fabales</taxon>
        <taxon>Fabaceae</taxon>
        <taxon>Papilionoideae</taxon>
        <taxon>50 kb inversion clade</taxon>
        <taxon>NPAAA clade</taxon>
        <taxon>indigoferoid/millettioid clade</taxon>
        <taxon>Phaseoleae</taxon>
        <taxon>Vigna</taxon>
    </lineage>
</organism>
<gene>
    <name evidence="1" type="primary">Vigan.03G074800</name>
    <name evidence="1" type="ORF">VIGAN_03074800</name>
</gene>
<dbReference type="EMBL" id="AP015036">
    <property type="protein sequence ID" value="BAT81092.1"/>
    <property type="molecule type" value="Genomic_DNA"/>
</dbReference>
<accession>A0A0S3RKJ5</accession>
<evidence type="ECO:0000313" key="1">
    <source>
        <dbReference type="EMBL" id="BAT81092.1"/>
    </source>
</evidence>
<keyword evidence="2" id="KW-1185">Reference proteome</keyword>
<dbReference type="Proteomes" id="UP000291084">
    <property type="component" value="Chromosome 3"/>
</dbReference>
<protein>
    <submittedName>
        <fullName evidence="1">Uncharacterized protein</fullName>
    </submittedName>
</protein>
<proteinExistence type="predicted"/>